<reference evidence="5" key="1">
    <citation type="submission" date="2020-07" db="EMBL/GenBank/DDBJ databases">
        <title>Genome sequence and genetic diversity analysis of an under-domesticated orphan crop, white fonio (Digitaria exilis).</title>
        <authorList>
            <person name="Bennetzen J.L."/>
            <person name="Chen S."/>
            <person name="Ma X."/>
            <person name="Wang X."/>
            <person name="Yssel A.E.J."/>
            <person name="Chaluvadi S.R."/>
            <person name="Johnson M."/>
            <person name="Gangashetty P."/>
            <person name="Hamidou F."/>
            <person name="Sanogo M.D."/>
            <person name="Zwaenepoel A."/>
            <person name="Wallace J."/>
            <person name="Van De Peer Y."/>
            <person name="Van Deynze A."/>
        </authorList>
    </citation>
    <scope>NUCLEOTIDE SEQUENCE</scope>
    <source>
        <tissue evidence="5">Leaves</tissue>
    </source>
</reference>
<dbReference type="InterPro" id="IPR001906">
    <property type="entry name" value="Terpene_synth_N"/>
</dbReference>
<evidence type="ECO:0000256" key="3">
    <source>
        <dbReference type="ARBA" id="ARBA00022842"/>
    </source>
</evidence>
<dbReference type="OrthoDB" id="2343925at2759"/>
<dbReference type="GO" id="GO:0010333">
    <property type="term" value="F:terpene synthase activity"/>
    <property type="evidence" value="ECO:0007669"/>
    <property type="project" value="InterPro"/>
</dbReference>
<dbReference type="FunFam" id="1.50.10.130:FF:000002">
    <property type="entry name" value="Ent-copalyl diphosphate synthase, chloroplastic"/>
    <property type="match status" value="1"/>
</dbReference>
<dbReference type="Gene3D" id="1.50.10.160">
    <property type="match status" value="1"/>
</dbReference>
<dbReference type="PANTHER" id="PTHR31739:SF4">
    <property type="entry name" value="ENT-COPALYL DIPHOSPHATE SYNTHASE, CHLOROPLASTIC"/>
    <property type="match status" value="1"/>
</dbReference>
<dbReference type="InterPro" id="IPR050148">
    <property type="entry name" value="Terpene_synthase-like"/>
</dbReference>
<dbReference type="AlphaFoldDB" id="A0A835EG01"/>
<keyword evidence="3" id="KW-0460">Magnesium</keyword>
<dbReference type="InterPro" id="IPR008949">
    <property type="entry name" value="Isoprenoid_synthase_dom_sf"/>
</dbReference>
<name>A0A835EG01_9POAL</name>
<evidence type="ECO:0000313" key="6">
    <source>
        <dbReference type="Proteomes" id="UP000636709"/>
    </source>
</evidence>
<dbReference type="Proteomes" id="UP000636709">
    <property type="component" value="Unassembled WGS sequence"/>
</dbReference>
<accession>A0A835EG01</accession>
<dbReference type="PANTHER" id="PTHR31739">
    <property type="entry name" value="ENT-COPALYL DIPHOSPHATE SYNTHASE, CHLOROPLASTIC"/>
    <property type="match status" value="1"/>
</dbReference>
<keyword evidence="6" id="KW-1185">Reference proteome</keyword>
<evidence type="ECO:0000313" key="5">
    <source>
        <dbReference type="EMBL" id="KAF8693523.1"/>
    </source>
</evidence>
<dbReference type="GO" id="GO:0009686">
    <property type="term" value="P:gibberellin biosynthetic process"/>
    <property type="evidence" value="ECO:0007669"/>
    <property type="project" value="TreeGrafter"/>
</dbReference>
<feature type="domain" description="Terpene synthase N-terminal" evidence="4">
    <location>
        <begin position="53"/>
        <end position="285"/>
    </location>
</feature>
<dbReference type="InterPro" id="IPR008930">
    <property type="entry name" value="Terpenoid_cyclase/PrenylTrfase"/>
</dbReference>
<dbReference type="Gene3D" id="1.50.10.130">
    <property type="entry name" value="Terpene synthase, N-terminal domain"/>
    <property type="match status" value="1"/>
</dbReference>
<sequence length="515" mass="58063">MVQKLELTCSSHRQVGNYLTKNVGCLIRRIPRDVLHSVPTALLLSLEGIPGLDWNRLFKLQSPDGSFMSSAAPTAYALMQTGDKKCLEFLDTIVNKFNGGVPFVYPVELYERLWVVDRLERLGISSYFRSEIDGCLDYAYRYPMDAFARILLLDQVITYSSLSRHWSEQGVGFTRDCAVRDIDDTAMGFRLLRLHGYHVSPSVFERFEKDGEFVVYAGQSNQSVSAMHNLYRAADQAAFPGDGDGVLGRAMRYSRAFLQERRASGQLNDKWIISTGLPGEVAYALDFPWNASLPRVETRMYLEQYGGSANVWIGKVLHRLVPSLHRICFRGQARFFFHNIMYRCRHSHPRMYILYVGCISSTTICFSSWQGPISGVSRGCAGSSGTASKGDDGELLQQCSLEHLPQAINYSHWKLIYLIDKHYRWCEINNLEMYGVTPKSALRAYFLAAANIFEADRAAERLGWARTAVLAQAFSSGAKGLTENGLGHVLHELIDHLAFDSASRNILREAVNLRN</sequence>
<dbReference type="InterPro" id="IPR036965">
    <property type="entry name" value="Terpene_synth_N_sf"/>
</dbReference>
<dbReference type="SUPFAM" id="SSF48239">
    <property type="entry name" value="Terpenoid cyclases/Protein prenyltransferases"/>
    <property type="match status" value="1"/>
</dbReference>
<dbReference type="GO" id="GO:0000287">
    <property type="term" value="F:magnesium ion binding"/>
    <property type="evidence" value="ECO:0007669"/>
    <property type="project" value="TreeGrafter"/>
</dbReference>
<comment type="cofactor">
    <cofactor evidence="1">
        <name>Mg(2+)</name>
        <dbReference type="ChEBI" id="CHEBI:18420"/>
    </cofactor>
</comment>
<proteinExistence type="predicted"/>
<gene>
    <name evidence="5" type="ORF">HU200_038925</name>
</gene>
<protein>
    <recommendedName>
        <fullName evidence="4">Terpene synthase N-terminal domain-containing protein</fullName>
    </recommendedName>
</protein>
<dbReference type="Pfam" id="PF01397">
    <property type="entry name" value="Terpene_synth"/>
    <property type="match status" value="1"/>
</dbReference>
<keyword evidence="2" id="KW-0479">Metal-binding</keyword>
<evidence type="ECO:0000256" key="2">
    <source>
        <dbReference type="ARBA" id="ARBA00022723"/>
    </source>
</evidence>
<dbReference type="EMBL" id="JACEFO010001924">
    <property type="protein sequence ID" value="KAF8693523.1"/>
    <property type="molecule type" value="Genomic_DNA"/>
</dbReference>
<dbReference type="SFLD" id="SFLDG01014">
    <property type="entry name" value="Terpene_Cyclase_Like_1_N-term"/>
    <property type="match status" value="2"/>
</dbReference>
<comment type="caution">
    <text evidence="5">The sequence shown here is derived from an EMBL/GenBank/DDBJ whole genome shotgun (WGS) entry which is preliminary data.</text>
</comment>
<evidence type="ECO:0000256" key="1">
    <source>
        <dbReference type="ARBA" id="ARBA00001946"/>
    </source>
</evidence>
<dbReference type="Gene3D" id="1.10.600.10">
    <property type="entry name" value="Farnesyl Diphosphate Synthase"/>
    <property type="match status" value="1"/>
</dbReference>
<dbReference type="GO" id="GO:0009507">
    <property type="term" value="C:chloroplast"/>
    <property type="evidence" value="ECO:0007669"/>
    <property type="project" value="TreeGrafter"/>
</dbReference>
<organism evidence="5 6">
    <name type="scientific">Digitaria exilis</name>
    <dbReference type="NCBI Taxonomy" id="1010633"/>
    <lineage>
        <taxon>Eukaryota</taxon>
        <taxon>Viridiplantae</taxon>
        <taxon>Streptophyta</taxon>
        <taxon>Embryophyta</taxon>
        <taxon>Tracheophyta</taxon>
        <taxon>Spermatophyta</taxon>
        <taxon>Magnoliopsida</taxon>
        <taxon>Liliopsida</taxon>
        <taxon>Poales</taxon>
        <taxon>Poaceae</taxon>
        <taxon>PACMAD clade</taxon>
        <taxon>Panicoideae</taxon>
        <taxon>Panicodae</taxon>
        <taxon>Paniceae</taxon>
        <taxon>Anthephorinae</taxon>
        <taxon>Digitaria</taxon>
    </lineage>
</organism>
<evidence type="ECO:0000259" key="4">
    <source>
        <dbReference type="Pfam" id="PF01397"/>
    </source>
</evidence>